<keyword evidence="2" id="KW-0812">Transmembrane</keyword>
<dbReference type="RefSeq" id="WP_425308617.1">
    <property type="nucleotide sequence ID" value="NZ_CP154795.1"/>
</dbReference>
<keyword evidence="4" id="KW-1185">Reference proteome</keyword>
<evidence type="ECO:0000256" key="1">
    <source>
        <dbReference type="SAM" id="MobiDB-lite"/>
    </source>
</evidence>
<accession>A0ABZ3FM86</accession>
<dbReference type="EMBL" id="CP154795">
    <property type="protein sequence ID" value="XAN07166.1"/>
    <property type="molecule type" value="Genomic_DNA"/>
</dbReference>
<evidence type="ECO:0000313" key="4">
    <source>
        <dbReference type="Proteomes" id="UP001442841"/>
    </source>
</evidence>
<reference evidence="3 4" key="1">
    <citation type="submission" date="2024-04" db="EMBL/GenBank/DDBJ databases">
        <title>Isolation of an actinomycete strain from pig manure.</title>
        <authorList>
            <person name="Gong T."/>
            <person name="Yu Z."/>
            <person name="An M."/>
            <person name="Wei C."/>
            <person name="Yang W."/>
            <person name="Liu L."/>
        </authorList>
    </citation>
    <scope>NUCLEOTIDE SEQUENCE [LARGE SCALE GENOMIC DNA]</scope>
    <source>
        <strain evidence="3 4">ZF39</strain>
    </source>
</reference>
<dbReference type="Pfam" id="PF11298">
    <property type="entry name" value="DUF3099"/>
    <property type="match status" value="1"/>
</dbReference>
<name>A0ABZ3FM86_9ACTN</name>
<dbReference type="InterPro" id="IPR021449">
    <property type="entry name" value="DUF3099"/>
</dbReference>
<keyword evidence="2" id="KW-1133">Transmembrane helix</keyword>
<gene>
    <name evidence="3" type="ORF">AADG42_07625</name>
</gene>
<sequence>MATGRTRTGRRATAEAVITDAQPGRSKDLRGREVRYLITMGIRILCFLLVIVVPNNAARLALIVAAAVLPAIAVLIANAVEQRTAKLHPVERGEPTYHPALPREATEVVRGEVVDD</sequence>
<feature type="transmembrane region" description="Helical" evidence="2">
    <location>
        <begin position="34"/>
        <end position="54"/>
    </location>
</feature>
<organism evidence="3 4">
    <name type="scientific">Ammonicoccus fulvus</name>
    <dbReference type="NCBI Taxonomy" id="3138240"/>
    <lineage>
        <taxon>Bacteria</taxon>
        <taxon>Bacillati</taxon>
        <taxon>Actinomycetota</taxon>
        <taxon>Actinomycetes</taxon>
        <taxon>Propionibacteriales</taxon>
        <taxon>Propionibacteriaceae</taxon>
        <taxon>Ammonicoccus</taxon>
    </lineage>
</organism>
<dbReference type="Proteomes" id="UP001442841">
    <property type="component" value="Chromosome"/>
</dbReference>
<proteinExistence type="predicted"/>
<feature type="region of interest" description="Disordered" evidence="1">
    <location>
        <begin position="1"/>
        <end position="22"/>
    </location>
</feature>
<protein>
    <submittedName>
        <fullName evidence="3">DUF3099 domain-containing protein</fullName>
    </submittedName>
</protein>
<evidence type="ECO:0000256" key="2">
    <source>
        <dbReference type="SAM" id="Phobius"/>
    </source>
</evidence>
<keyword evidence="2" id="KW-0472">Membrane</keyword>
<feature type="transmembrane region" description="Helical" evidence="2">
    <location>
        <begin position="60"/>
        <end position="80"/>
    </location>
</feature>
<evidence type="ECO:0000313" key="3">
    <source>
        <dbReference type="EMBL" id="XAN07166.1"/>
    </source>
</evidence>